<feature type="domain" description="SWIM-type" evidence="5">
    <location>
        <begin position="332"/>
        <end position="364"/>
    </location>
</feature>
<sequence>MRGDHAVNISYWKAWRSREAAVEFAKGSCGASYQSLPNYLQRLIEANPGTLAHLDTEYVEGVGRRFKYMFIAMGASVKGFEFMRKVVVIDGTHLRGKYAGCLLTASAQDGNYQIYPLAFAVVDGENDKSWEWFFEKLSTFVPNQSGVVFVSDRHASIYQGLSKVYPNAGHCACIVHLKRNIRTNFRQRQLGYLVSKAARAFRMGMFYETFAEISSINQACADYLIDIGLEHWTRSHFPGRRYNIMTSNLAESWNSVLRDAREYPIVPLVEFIRTKLMSWFTTRRDSIQDVDTGLTPKVNSILAANFEICGGYNVRKVDVNEYEVQDLKGALFVVNLADKSCSCFEFQSLSIPCSHAIAAALKANISVEGLVDEVYTMKYLKGAYVSNILPPIELDNTAMIASEVSALTLNPPATRRPPGRPRKKRFFSRGEVLMKKIRKRYCSRCKGMGHNRATCKQAI</sequence>
<organism evidence="6 7">
    <name type="scientific">Brassica campestris</name>
    <name type="common">Field mustard</name>
    <dbReference type="NCBI Taxonomy" id="3711"/>
    <lineage>
        <taxon>Eukaryota</taxon>
        <taxon>Viridiplantae</taxon>
        <taxon>Streptophyta</taxon>
        <taxon>Embryophyta</taxon>
        <taxon>Tracheophyta</taxon>
        <taxon>Spermatophyta</taxon>
        <taxon>Magnoliopsida</taxon>
        <taxon>eudicotyledons</taxon>
        <taxon>Gunneridae</taxon>
        <taxon>Pentapetalae</taxon>
        <taxon>rosids</taxon>
        <taxon>malvids</taxon>
        <taxon>Brassicales</taxon>
        <taxon>Brassicaceae</taxon>
        <taxon>Brassiceae</taxon>
        <taxon>Brassica</taxon>
    </lineage>
</organism>
<evidence type="ECO:0000256" key="4">
    <source>
        <dbReference type="PROSITE-ProRule" id="PRU00325"/>
    </source>
</evidence>
<dbReference type="Pfam" id="PF10551">
    <property type="entry name" value="MULE"/>
    <property type="match status" value="1"/>
</dbReference>
<keyword evidence="3" id="KW-0862">Zinc</keyword>
<dbReference type="InterPro" id="IPR018289">
    <property type="entry name" value="MULE_transposase_dom"/>
</dbReference>
<keyword evidence="2 4" id="KW-0863">Zinc-finger</keyword>
<dbReference type="PROSITE" id="PS50966">
    <property type="entry name" value="ZF_SWIM"/>
    <property type="match status" value="1"/>
</dbReference>
<evidence type="ECO:0000256" key="2">
    <source>
        <dbReference type="ARBA" id="ARBA00022771"/>
    </source>
</evidence>
<evidence type="ECO:0000256" key="1">
    <source>
        <dbReference type="ARBA" id="ARBA00022723"/>
    </source>
</evidence>
<evidence type="ECO:0000313" key="6">
    <source>
        <dbReference type="EMBL" id="CAG7866470.1"/>
    </source>
</evidence>
<evidence type="ECO:0000259" key="5">
    <source>
        <dbReference type="PROSITE" id="PS50966"/>
    </source>
</evidence>
<reference evidence="6 7" key="1">
    <citation type="submission" date="2021-07" db="EMBL/GenBank/DDBJ databases">
        <authorList>
            <consortium name="Genoscope - CEA"/>
            <person name="William W."/>
        </authorList>
    </citation>
    <scope>NUCLEOTIDE SEQUENCE [LARGE SCALE GENOMIC DNA]</scope>
</reference>
<keyword evidence="1" id="KW-0479">Metal-binding</keyword>
<dbReference type="AlphaFoldDB" id="A0A8D9CWV4"/>
<evidence type="ECO:0000256" key="3">
    <source>
        <dbReference type="ARBA" id="ARBA00022833"/>
    </source>
</evidence>
<dbReference type="PANTHER" id="PTHR31973:SF187">
    <property type="entry name" value="MUTATOR TRANSPOSASE MUDRA PROTEIN"/>
    <property type="match status" value="1"/>
</dbReference>
<name>A0A8D9CWV4_BRACM</name>
<dbReference type="GO" id="GO:0008270">
    <property type="term" value="F:zinc ion binding"/>
    <property type="evidence" value="ECO:0007669"/>
    <property type="project" value="UniProtKB-KW"/>
</dbReference>
<dbReference type="InterPro" id="IPR007527">
    <property type="entry name" value="Znf_SWIM"/>
</dbReference>
<dbReference type="SMART" id="SM00575">
    <property type="entry name" value="ZnF_PMZ"/>
    <property type="match status" value="1"/>
</dbReference>
<dbReference type="PANTHER" id="PTHR31973">
    <property type="entry name" value="POLYPROTEIN, PUTATIVE-RELATED"/>
    <property type="match status" value="1"/>
</dbReference>
<gene>
    <name evidence="6" type="ORF">BRAPAZ1V2_A09P69370.2</name>
</gene>
<evidence type="ECO:0000313" key="7">
    <source>
        <dbReference type="Proteomes" id="UP000694005"/>
    </source>
</evidence>
<dbReference type="Pfam" id="PF04434">
    <property type="entry name" value="SWIM"/>
    <property type="match status" value="1"/>
</dbReference>
<accession>A0A8D9CWV4</accession>
<dbReference type="Proteomes" id="UP000694005">
    <property type="component" value="Chromosome A09"/>
</dbReference>
<dbReference type="Gramene" id="A09p69370.2_BraZ1">
    <property type="protein sequence ID" value="A09p69370.2_BraZ1.CDS"/>
    <property type="gene ID" value="A09g69370.2_BraZ1"/>
</dbReference>
<dbReference type="EMBL" id="LS974625">
    <property type="protein sequence ID" value="CAG7866470.1"/>
    <property type="molecule type" value="Genomic_DNA"/>
</dbReference>
<dbReference type="InterPro" id="IPR006564">
    <property type="entry name" value="Znf_PMZ"/>
</dbReference>
<protein>
    <recommendedName>
        <fullName evidence="5">SWIM-type domain-containing protein</fullName>
    </recommendedName>
</protein>
<proteinExistence type="predicted"/>